<dbReference type="AlphaFoldDB" id="A0A0G0JUP9"/>
<accession>A0A0G0JUP9</accession>
<evidence type="ECO:0000256" key="1">
    <source>
        <dbReference type="SAM" id="Phobius"/>
    </source>
</evidence>
<proteinExistence type="predicted"/>
<comment type="caution">
    <text evidence="2">The sequence shown here is derived from an EMBL/GenBank/DDBJ whole genome shotgun (WGS) entry which is preliminary data.</text>
</comment>
<name>A0A0G0JUP9_9BACT</name>
<evidence type="ECO:0008006" key="4">
    <source>
        <dbReference type="Google" id="ProtNLM"/>
    </source>
</evidence>
<dbReference type="EMBL" id="LBUU01000001">
    <property type="protein sequence ID" value="KKQ71248.1"/>
    <property type="molecule type" value="Genomic_DNA"/>
</dbReference>
<sequence>MFIEIYGLPGSGKTTLAKRLVAEKNYMIIKIRTKYELFWYNFLFLIKHPYRFFLLFFYIIKYSDNWKIFYYKLMNAFLHYNAKYQKALKYENAIVDQGYFLNAFALFDNPVSEIEIKKYFELVLRPDLLVILDIPFDLSLERTKARGYFAREDFGEEYKKKWQKAVNENNSLFLEIIKQIRVDYKIINEKNYSNFDDLT</sequence>
<keyword evidence="1" id="KW-1133">Transmembrane helix</keyword>
<dbReference type="Proteomes" id="UP000034022">
    <property type="component" value="Unassembled WGS sequence"/>
</dbReference>
<dbReference type="InterPro" id="IPR027417">
    <property type="entry name" value="P-loop_NTPase"/>
</dbReference>
<keyword evidence="1" id="KW-0812">Transmembrane</keyword>
<feature type="transmembrane region" description="Helical" evidence="1">
    <location>
        <begin position="37"/>
        <end position="60"/>
    </location>
</feature>
<organism evidence="2 3">
    <name type="scientific">Candidatus Falkowbacteria bacterium GW2011_GWE1_38_31</name>
    <dbReference type="NCBI Taxonomy" id="1618638"/>
    <lineage>
        <taxon>Bacteria</taxon>
        <taxon>Candidatus Falkowiibacteriota</taxon>
    </lineage>
</organism>
<dbReference type="SUPFAM" id="SSF52540">
    <property type="entry name" value="P-loop containing nucleoside triphosphate hydrolases"/>
    <property type="match status" value="1"/>
</dbReference>
<protein>
    <recommendedName>
        <fullName evidence="4">Thymidylate kinase-like domain-containing protein</fullName>
    </recommendedName>
</protein>
<reference evidence="2 3" key="1">
    <citation type="journal article" date="2015" name="Nature">
        <title>rRNA introns, odd ribosomes, and small enigmatic genomes across a large radiation of phyla.</title>
        <authorList>
            <person name="Brown C.T."/>
            <person name="Hug L.A."/>
            <person name="Thomas B.C."/>
            <person name="Sharon I."/>
            <person name="Castelle C.J."/>
            <person name="Singh A."/>
            <person name="Wilkins M.J."/>
            <person name="Williams K.H."/>
            <person name="Banfield J.F."/>
        </authorList>
    </citation>
    <scope>NUCLEOTIDE SEQUENCE [LARGE SCALE GENOMIC DNA]</scope>
</reference>
<evidence type="ECO:0000313" key="3">
    <source>
        <dbReference type="Proteomes" id="UP000034022"/>
    </source>
</evidence>
<evidence type="ECO:0000313" key="2">
    <source>
        <dbReference type="EMBL" id="KKQ71248.1"/>
    </source>
</evidence>
<keyword evidence="1" id="KW-0472">Membrane</keyword>
<dbReference type="Gene3D" id="3.40.50.300">
    <property type="entry name" value="P-loop containing nucleotide triphosphate hydrolases"/>
    <property type="match status" value="1"/>
</dbReference>
<gene>
    <name evidence="2" type="ORF">US91_C0001G0175</name>
</gene>